<dbReference type="GO" id="GO:0005886">
    <property type="term" value="C:plasma membrane"/>
    <property type="evidence" value="ECO:0007669"/>
    <property type="project" value="UniProtKB-SubCell"/>
</dbReference>
<evidence type="ECO:0000256" key="8">
    <source>
        <dbReference type="SAM" id="Phobius"/>
    </source>
</evidence>
<dbReference type="Proteomes" id="UP000077701">
    <property type="component" value="Unassembled WGS sequence"/>
</dbReference>
<dbReference type="PROSITE" id="PS50156">
    <property type="entry name" value="SSD"/>
    <property type="match status" value="1"/>
</dbReference>
<evidence type="ECO:0000256" key="7">
    <source>
        <dbReference type="SAM" id="MobiDB-lite"/>
    </source>
</evidence>
<reference evidence="11" key="2">
    <citation type="submission" date="2016-04" db="EMBL/GenBank/DDBJ databases">
        <title>Planomonospora sphaerica JCM9374 whole genome shotgun sequence.</title>
        <authorList>
            <person name="Suzuki T."/>
            <person name="Dohra H."/>
            <person name="Kodani S."/>
        </authorList>
    </citation>
    <scope>NUCLEOTIDE SEQUENCE [LARGE SCALE GENOMIC DNA]</scope>
    <source>
        <strain evidence="11">JCM 9374</strain>
    </source>
</reference>
<feature type="transmembrane region" description="Helical" evidence="8">
    <location>
        <begin position="185"/>
        <end position="218"/>
    </location>
</feature>
<evidence type="ECO:0000256" key="4">
    <source>
        <dbReference type="ARBA" id="ARBA00022692"/>
    </source>
</evidence>
<keyword evidence="6 8" id="KW-0472">Membrane</keyword>
<dbReference type="PANTHER" id="PTHR33406">
    <property type="entry name" value="MEMBRANE PROTEIN MJ1562-RELATED"/>
    <property type="match status" value="1"/>
</dbReference>
<feature type="transmembrane region" description="Helical" evidence="8">
    <location>
        <begin position="275"/>
        <end position="296"/>
    </location>
</feature>
<feature type="domain" description="SSD" evidence="9">
    <location>
        <begin position="204"/>
        <end position="329"/>
    </location>
</feature>
<feature type="transmembrane region" description="Helical" evidence="8">
    <location>
        <begin position="363"/>
        <end position="383"/>
    </location>
</feature>
<feature type="transmembrane region" description="Helical" evidence="8">
    <location>
        <begin position="308"/>
        <end position="330"/>
    </location>
</feature>
<organism evidence="10 11">
    <name type="scientific">Planomonospora sphaerica</name>
    <dbReference type="NCBI Taxonomy" id="161355"/>
    <lineage>
        <taxon>Bacteria</taxon>
        <taxon>Bacillati</taxon>
        <taxon>Actinomycetota</taxon>
        <taxon>Actinomycetes</taxon>
        <taxon>Streptosporangiales</taxon>
        <taxon>Streptosporangiaceae</taxon>
        <taxon>Planomonospora</taxon>
    </lineage>
</organism>
<feature type="transmembrane region" description="Helical" evidence="8">
    <location>
        <begin position="14"/>
        <end position="35"/>
    </location>
</feature>
<evidence type="ECO:0000259" key="9">
    <source>
        <dbReference type="PROSITE" id="PS50156"/>
    </source>
</evidence>
<feature type="region of interest" description="Disordered" evidence="7">
    <location>
        <begin position="828"/>
        <end position="1140"/>
    </location>
</feature>
<dbReference type="RefSeq" id="WP_068902143.1">
    <property type="nucleotide sequence ID" value="NZ_BDCX01000016.1"/>
</dbReference>
<evidence type="ECO:0000256" key="5">
    <source>
        <dbReference type="ARBA" id="ARBA00022989"/>
    </source>
</evidence>
<sequence>MFESLGRFVHRRRWAILASGAVFAVLAGLFGLGLFGRMTDGGFEDPGAESTSAARWSQEWFGGSSPDVVVLYTNPEIEARDERFRKDVEKALEALPAEHVAEVSTYWKTEAEELVSADGHSTYALIALKGEEQDGQRRYEVIEERLRQAPAGYDVRIGGRVPLLADLNAQTAADLRQAEAISMPVLLVLLVVVFGSLVAAGLPLVVGVLSVIGALALLRLLTEVTDVSVFSLNVVTMLGLGLAIDYSLFVLSAFREEIRRGSPVQAAVVRTIATAGRTVAFSGLTVATALCGLLLFPQMFLRSIGLGAAAVVLVAMAAALVVLPALLAVLGPRVDALNVMPDFGRRRRGSWHRIASSVMRRPVAYLVGVGAVLLALAAPFLHVRFGGVDHRVLPEHFESRQVAERIDRDFARNAMAPIEAVVLVERDLVGPMTAAAPGALPSEVGGRLGPVGVENSGPVPVTEVGPLDVKVFADRLKELDHVTGVDVTGVSQAGGAVRLAVRHDGDPASDEARALVERIRALPPEPNFQDVVVGGPTAAQLDLEDSLTATLPWTALVVCLMTGLLLFAAFGSVLLPLKAILMNVLSLGASFGVIVWAFQDGNLAGVLGFTPTGSVEATITVLILAVVFGLSMDYELFLLSRVRAEWLRTGDNTAAVAIGLERTGGLISSAALLLLVVIAAFSTAGITIVKMLGVGMFVAIVVDATLVRGLLVPATMRLMGEANWWLPAPLRDLHRRIGLREHHDGPYGPPPAHVTVERTGGPAAAPAGELHGARGVHGVRDAPRALPARPAEASPRWIPQITPPQALRTGRTPEALPSDVSEVTRAPEVREVSEVTRASEAREVPAPPAEVSVSPPQVPKVTRASEVQEVSVPPPEAPRTTAPAFTRELRAPAPQSRRHGSNPYPLPPLPVNGAAKPPAPARTEQAVPVDPAQKRRRVVKPNLDGPGWHWAEEGTAPSSPQPLLTVEGAMGRPPRTPLHSPVPDDRRPDLSPFLSPPSVPSPPSAPSSSPPPSPPPPSPPPVPAAPGSGPGPVLPARSLPAISPHLIDRLEPPARRQDSRPIVPITARPEPAEEVEATEPLPGLPVLERPAPERPAPGLPAPGASASREGRNGAPAPEHAAPRESWNGGPERDGGWVPVGRRATRVVRPTSDGSGWTWVEVNE</sequence>
<dbReference type="STRING" id="161355.PS9374_05818"/>
<comment type="subcellular location">
    <subcellularLocation>
        <location evidence="1">Cell membrane</location>
        <topology evidence="1">Multi-pass membrane protein</topology>
    </subcellularLocation>
</comment>
<gene>
    <name evidence="10" type="ORF">PS9374_05818</name>
</gene>
<comment type="caution">
    <text evidence="10">The sequence shown here is derived from an EMBL/GenBank/DDBJ whole genome shotgun (WGS) entry which is preliminary data.</text>
</comment>
<dbReference type="OrthoDB" id="7051771at2"/>
<protein>
    <submittedName>
        <fullName evidence="10">RND superfamily drug exporter-like protein</fullName>
    </submittedName>
</protein>
<proteinExistence type="inferred from homology"/>
<feature type="transmembrane region" description="Helical" evidence="8">
    <location>
        <begin position="551"/>
        <end position="573"/>
    </location>
</feature>
<feature type="compositionally biased region" description="Basic and acidic residues" evidence="7">
    <location>
        <begin position="1046"/>
        <end position="1059"/>
    </location>
</feature>
<dbReference type="InterPro" id="IPR004869">
    <property type="entry name" value="MMPL_dom"/>
</dbReference>
<keyword evidence="5 8" id="KW-1133">Transmembrane helix</keyword>
<dbReference type="PANTHER" id="PTHR33406:SF11">
    <property type="entry name" value="MEMBRANE PROTEIN SCO6666-RELATED"/>
    <property type="match status" value="1"/>
</dbReference>
<dbReference type="Gene3D" id="1.20.1640.10">
    <property type="entry name" value="Multidrug efflux transporter AcrB transmembrane domain"/>
    <property type="match status" value="2"/>
</dbReference>
<dbReference type="InterPro" id="IPR050545">
    <property type="entry name" value="Mycobact_MmpL"/>
</dbReference>
<name>A0A171DME8_9ACTN</name>
<evidence type="ECO:0000313" key="10">
    <source>
        <dbReference type="EMBL" id="GAT70138.1"/>
    </source>
</evidence>
<evidence type="ECO:0000256" key="6">
    <source>
        <dbReference type="ARBA" id="ARBA00023136"/>
    </source>
</evidence>
<keyword evidence="3" id="KW-1003">Cell membrane</keyword>
<dbReference type="SUPFAM" id="SSF82866">
    <property type="entry name" value="Multidrug efflux transporter AcrB transmembrane domain"/>
    <property type="match status" value="2"/>
</dbReference>
<feature type="transmembrane region" description="Helical" evidence="8">
    <location>
        <begin position="666"/>
        <end position="686"/>
    </location>
</feature>
<feature type="transmembrane region" description="Helical" evidence="8">
    <location>
        <begin position="619"/>
        <end position="639"/>
    </location>
</feature>
<feature type="compositionally biased region" description="Pro residues" evidence="7">
    <location>
        <begin position="994"/>
        <end position="1024"/>
    </location>
</feature>
<dbReference type="InterPro" id="IPR000731">
    <property type="entry name" value="SSD"/>
</dbReference>
<accession>A0A171DME8</accession>
<feature type="compositionally biased region" description="Basic and acidic residues" evidence="7">
    <location>
        <begin position="828"/>
        <end position="843"/>
    </location>
</feature>
<dbReference type="Pfam" id="PF03176">
    <property type="entry name" value="MMPL"/>
    <property type="match status" value="2"/>
</dbReference>
<reference evidence="10 11" key="1">
    <citation type="journal article" date="2016" name="Genome Announc.">
        <title>Draft Genome Sequence of Planomonospora sphaerica JCM9374, a Rare Actinomycete.</title>
        <authorList>
            <person name="Dohra H."/>
            <person name="Suzuki T."/>
            <person name="Inoue Y."/>
            <person name="Kodani S."/>
        </authorList>
    </citation>
    <scope>NUCLEOTIDE SEQUENCE [LARGE SCALE GENOMIC DNA]</scope>
    <source>
        <strain evidence="10 11">JCM 9374</strain>
    </source>
</reference>
<evidence type="ECO:0000256" key="2">
    <source>
        <dbReference type="ARBA" id="ARBA00010157"/>
    </source>
</evidence>
<feature type="transmembrane region" description="Helical" evidence="8">
    <location>
        <begin position="580"/>
        <end position="599"/>
    </location>
</feature>
<keyword evidence="4 8" id="KW-0812">Transmembrane</keyword>
<evidence type="ECO:0000256" key="3">
    <source>
        <dbReference type="ARBA" id="ARBA00022475"/>
    </source>
</evidence>
<keyword evidence="11" id="KW-1185">Reference proteome</keyword>
<dbReference type="EMBL" id="BDCX01000016">
    <property type="protein sequence ID" value="GAT70138.1"/>
    <property type="molecule type" value="Genomic_DNA"/>
</dbReference>
<feature type="transmembrane region" description="Helical" evidence="8">
    <location>
        <begin position="230"/>
        <end position="254"/>
    </location>
</feature>
<evidence type="ECO:0000256" key="1">
    <source>
        <dbReference type="ARBA" id="ARBA00004651"/>
    </source>
</evidence>
<comment type="similarity">
    <text evidence="2">Belongs to the resistance-nodulation-cell division (RND) (TC 2.A.6) family. MmpL subfamily.</text>
</comment>
<dbReference type="AlphaFoldDB" id="A0A171DME8"/>
<evidence type="ECO:0000313" key="11">
    <source>
        <dbReference type="Proteomes" id="UP000077701"/>
    </source>
</evidence>